<organism evidence="1">
    <name type="scientific">Phytophthora nicotianae</name>
    <name type="common">Potato buckeye rot agent</name>
    <name type="synonym">Phytophthora parasitica</name>
    <dbReference type="NCBI Taxonomy" id="4792"/>
    <lineage>
        <taxon>Eukaryota</taxon>
        <taxon>Sar</taxon>
        <taxon>Stramenopiles</taxon>
        <taxon>Oomycota</taxon>
        <taxon>Peronosporomycetes</taxon>
        <taxon>Peronosporales</taxon>
        <taxon>Peronosporaceae</taxon>
        <taxon>Phytophthora</taxon>
    </lineage>
</organism>
<accession>W2GP54</accession>
<gene>
    <name evidence="1" type="ORF">L915_10926</name>
</gene>
<evidence type="ECO:0000313" key="1">
    <source>
        <dbReference type="EMBL" id="ETK84056.1"/>
    </source>
</evidence>
<protein>
    <submittedName>
        <fullName evidence="1">Uncharacterized protein</fullName>
    </submittedName>
</protein>
<proteinExistence type="predicted"/>
<reference evidence="1" key="1">
    <citation type="submission" date="2013-11" db="EMBL/GenBank/DDBJ databases">
        <title>The Genome Sequence of Phytophthora parasitica CJ02B3.</title>
        <authorList>
            <consortium name="The Broad Institute Genomics Platform"/>
            <person name="Russ C."/>
            <person name="Tyler B."/>
            <person name="Panabieres F."/>
            <person name="Shan W."/>
            <person name="Tripathy S."/>
            <person name="Grunwald N."/>
            <person name="Machado M."/>
            <person name="Johnson C.S."/>
            <person name="Arredondo F."/>
            <person name="Hong C."/>
            <person name="Coffey M."/>
            <person name="Young S.K."/>
            <person name="Zeng Q."/>
            <person name="Gargeya S."/>
            <person name="Fitzgerald M."/>
            <person name="Abouelleil A."/>
            <person name="Alvarado L."/>
            <person name="Chapman S.B."/>
            <person name="Gainer-Dewar J."/>
            <person name="Goldberg J."/>
            <person name="Griggs A."/>
            <person name="Gujja S."/>
            <person name="Hansen M."/>
            <person name="Howarth C."/>
            <person name="Imamovic A."/>
            <person name="Ireland A."/>
            <person name="Larimer J."/>
            <person name="McCowan C."/>
            <person name="Murphy C."/>
            <person name="Pearson M."/>
            <person name="Poon T.W."/>
            <person name="Priest M."/>
            <person name="Roberts A."/>
            <person name="Saif S."/>
            <person name="Shea T."/>
            <person name="Sykes S."/>
            <person name="Wortman J."/>
            <person name="Nusbaum C."/>
            <person name="Birren B."/>
        </authorList>
    </citation>
    <scope>NUCLEOTIDE SEQUENCE [LARGE SCALE GENOMIC DNA]</scope>
    <source>
        <strain evidence="1">CJ02B3</strain>
    </source>
</reference>
<dbReference type="EMBL" id="KI686898">
    <property type="protein sequence ID" value="ETK84056.1"/>
    <property type="molecule type" value="Genomic_DNA"/>
</dbReference>
<dbReference type="AlphaFoldDB" id="W2GP54"/>
<sequence length="83" mass="9128">MWTQLKLADSMAALLHGANVPFDPPARELIGALPHIDSDEQNKSTLKAAHIRGLLQQTKPRKGLIAEFAAGYCEWYSNHITGC</sequence>
<dbReference type="Proteomes" id="UP000053236">
    <property type="component" value="Unassembled WGS sequence"/>
</dbReference>
<name>W2GP54_PHYNI</name>